<dbReference type="RefSeq" id="XP_021861829.1">
    <property type="nucleotide sequence ID" value="XM_022006137.2"/>
</dbReference>
<dbReference type="InterPro" id="IPR033917">
    <property type="entry name" value="ML_PG-PI_TP"/>
</dbReference>
<dbReference type="GeneID" id="110800812"/>
<dbReference type="PANTHER" id="PTHR11306">
    <property type="entry name" value="NIEMANN PICK TYPE C2 PROTEIN NPC2-RELATED"/>
    <property type="match status" value="1"/>
</dbReference>
<reference evidence="10" key="2">
    <citation type="submission" date="2025-08" db="UniProtKB">
        <authorList>
            <consortium name="RefSeq"/>
        </authorList>
    </citation>
    <scope>IDENTIFICATION</scope>
    <source>
        <tissue evidence="10">Leaf</tissue>
    </source>
</reference>
<name>A0A9R0J8F7_SPIOL</name>
<comment type="similarity">
    <text evidence="2">Belongs to the NPC2 family.</text>
</comment>
<gene>
    <name evidence="10" type="primary">LOC110800812</name>
</gene>
<evidence type="ECO:0000313" key="10">
    <source>
        <dbReference type="RefSeq" id="XP_021861829.1"/>
    </source>
</evidence>
<comment type="function">
    <text evidence="1">Catalyzes the intermembrane transfer of phosphatidylglycerol and phosphatidylinositol.</text>
</comment>
<evidence type="ECO:0000256" key="4">
    <source>
        <dbReference type="ARBA" id="ARBA00022448"/>
    </source>
</evidence>
<evidence type="ECO:0000256" key="6">
    <source>
        <dbReference type="ARBA" id="ARBA00023055"/>
    </source>
</evidence>
<feature type="domain" description="MD-2-related lipid-recognition" evidence="8">
    <location>
        <begin position="27"/>
        <end position="141"/>
    </location>
</feature>
<evidence type="ECO:0000256" key="5">
    <source>
        <dbReference type="ARBA" id="ARBA00022729"/>
    </source>
</evidence>
<reference evidence="9" key="1">
    <citation type="journal article" date="2021" name="Nat. Commun.">
        <title>Genomic analyses provide insights into spinach domestication and the genetic basis of agronomic traits.</title>
        <authorList>
            <person name="Cai X."/>
            <person name="Sun X."/>
            <person name="Xu C."/>
            <person name="Sun H."/>
            <person name="Wang X."/>
            <person name="Ge C."/>
            <person name="Zhang Z."/>
            <person name="Wang Q."/>
            <person name="Fei Z."/>
            <person name="Jiao C."/>
            <person name="Wang Q."/>
        </authorList>
    </citation>
    <scope>NUCLEOTIDE SEQUENCE [LARGE SCALE GENOMIC DNA]</scope>
    <source>
        <strain evidence="9">cv. Varoflay</strain>
    </source>
</reference>
<dbReference type="OrthoDB" id="6409159at2759"/>
<dbReference type="Gene3D" id="2.60.40.770">
    <property type="match status" value="1"/>
</dbReference>
<feature type="chain" id="PRO_5040421480" description="MD-2-related lipid-recognition domain-containing protein" evidence="7">
    <location>
        <begin position="24"/>
        <end position="152"/>
    </location>
</feature>
<keyword evidence="6" id="KW-0445">Lipid transport</keyword>
<dbReference type="Pfam" id="PF02221">
    <property type="entry name" value="E1_DerP2_DerF2"/>
    <property type="match status" value="1"/>
</dbReference>
<dbReference type="InterPro" id="IPR014756">
    <property type="entry name" value="Ig_E-set"/>
</dbReference>
<evidence type="ECO:0000256" key="7">
    <source>
        <dbReference type="SAM" id="SignalP"/>
    </source>
</evidence>
<evidence type="ECO:0000313" key="9">
    <source>
        <dbReference type="Proteomes" id="UP000813463"/>
    </source>
</evidence>
<dbReference type="GO" id="GO:0032934">
    <property type="term" value="F:sterol binding"/>
    <property type="evidence" value="ECO:0000318"/>
    <property type="project" value="GO_Central"/>
</dbReference>
<evidence type="ECO:0000256" key="3">
    <source>
        <dbReference type="ARBA" id="ARBA00011245"/>
    </source>
</evidence>
<dbReference type="GO" id="GO:0032366">
    <property type="term" value="P:intracellular sterol transport"/>
    <property type="evidence" value="ECO:0007669"/>
    <property type="project" value="InterPro"/>
</dbReference>
<dbReference type="GO" id="GO:0015918">
    <property type="term" value="P:sterol transport"/>
    <property type="evidence" value="ECO:0000318"/>
    <property type="project" value="GO_Central"/>
</dbReference>
<evidence type="ECO:0000256" key="1">
    <source>
        <dbReference type="ARBA" id="ARBA00002053"/>
    </source>
</evidence>
<protein>
    <recommendedName>
        <fullName evidence="8">MD-2-related lipid-recognition domain-containing protein</fullName>
    </recommendedName>
</protein>
<comment type="subunit">
    <text evidence="3">Monomer.</text>
</comment>
<evidence type="ECO:0000256" key="2">
    <source>
        <dbReference type="ARBA" id="ARBA00006370"/>
    </source>
</evidence>
<feature type="signal peptide" evidence="7">
    <location>
        <begin position="1"/>
        <end position="23"/>
    </location>
</feature>
<proteinExistence type="inferred from homology"/>
<accession>A0A9R0J8F7</accession>
<dbReference type="InterPro" id="IPR039670">
    <property type="entry name" value="NPC2-like"/>
</dbReference>
<dbReference type="SMART" id="SM00737">
    <property type="entry name" value="ML"/>
    <property type="match status" value="1"/>
</dbReference>
<dbReference type="SUPFAM" id="SSF81296">
    <property type="entry name" value="E set domains"/>
    <property type="match status" value="1"/>
</dbReference>
<keyword evidence="9" id="KW-1185">Reference proteome</keyword>
<keyword evidence="4" id="KW-0813">Transport</keyword>
<keyword evidence="5 7" id="KW-0732">Signal</keyword>
<organism evidence="9 10">
    <name type="scientific">Spinacia oleracea</name>
    <name type="common">Spinach</name>
    <dbReference type="NCBI Taxonomy" id="3562"/>
    <lineage>
        <taxon>Eukaryota</taxon>
        <taxon>Viridiplantae</taxon>
        <taxon>Streptophyta</taxon>
        <taxon>Embryophyta</taxon>
        <taxon>Tracheophyta</taxon>
        <taxon>Spermatophyta</taxon>
        <taxon>Magnoliopsida</taxon>
        <taxon>eudicotyledons</taxon>
        <taxon>Gunneridae</taxon>
        <taxon>Pentapetalae</taxon>
        <taxon>Caryophyllales</taxon>
        <taxon>Chenopodiaceae</taxon>
        <taxon>Chenopodioideae</taxon>
        <taxon>Anserineae</taxon>
        <taxon>Spinacia</taxon>
    </lineage>
</organism>
<dbReference type="CDD" id="cd00917">
    <property type="entry name" value="PG-PI_TP"/>
    <property type="match status" value="1"/>
</dbReference>
<sequence>MAICNLKVILFFWVCLAVPSILAKHVVKNCDKKANYAVKVKGVEMQPDPVVPGKEAVFSISASTVEAISGGKVMIDVSYFGIHVHSETIDLCKETSCPISAGDFVLSHKQTLPIFTPPGSYTLKLRINNSNQLLTCASFGFTIGFGGSAYDS</sequence>
<dbReference type="AlphaFoldDB" id="A0A9R0J8F7"/>
<dbReference type="KEGG" id="soe:110800812"/>
<dbReference type="PANTHER" id="PTHR11306:SF0">
    <property type="entry name" value="PHOSPHATIDYLGLYCEROL_PHOSPHATIDYLINOSITOL TRANSFER PROTEIN"/>
    <property type="match status" value="1"/>
</dbReference>
<dbReference type="Proteomes" id="UP000813463">
    <property type="component" value="Chromosome 5"/>
</dbReference>
<evidence type="ECO:0000259" key="8">
    <source>
        <dbReference type="SMART" id="SM00737"/>
    </source>
</evidence>
<dbReference type="InterPro" id="IPR003172">
    <property type="entry name" value="ML_dom"/>
</dbReference>